<keyword evidence="2" id="KW-1185">Reference proteome</keyword>
<evidence type="ECO:0000313" key="1">
    <source>
        <dbReference type="EMBL" id="KAF0325627.1"/>
    </source>
</evidence>
<organism evidence="1 2">
    <name type="scientific">Colletotrichum asianum</name>
    <dbReference type="NCBI Taxonomy" id="702518"/>
    <lineage>
        <taxon>Eukaryota</taxon>
        <taxon>Fungi</taxon>
        <taxon>Dikarya</taxon>
        <taxon>Ascomycota</taxon>
        <taxon>Pezizomycotina</taxon>
        <taxon>Sordariomycetes</taxon>
        <taxon>Hypocreomycetidae</taxon>
        <taxon>Glomerellales</taxon>
        <taxon>Glomerellaceae</taxon>
        <taxon>Colletotrichum</taxon>
        <taxon>Colletotrichum gloeosporioides species complex</taxon>
    </lineage>
</organism>
<accession>A0A8H3ZS74</accession>
<dbReference type="Proteomes" id="UP000434172">
    <property type="component" value="Unassembled WGS sequence"/>
</dbReference>
<proteinExistence type="predicted"/>
<evidence type="ECO:0000313" key="2">
    <source>
        <dbReference type="Proteomes" id="UP000434172"/>
    </source>
</evidence>
<sequence>MHNHDAMHRCEDTVFTQPGIAFAR</sequence>
<gene>
    <name evidence="1" type="ORF">GQ607_007069</name>
</gene>
<name>A0A8H3ZS74_9PEZI</name>
<protein>
    <submittedName>
        <fullName evidence="1">Uncharacterized protein</fullName>
    </submittedName>
</protein>
<dbReference type="EMBL" id="WOWK01000035">
    <property type="protein sequence ID" value="KAF0325627.1"/>
    <property type="molecule type" value="Genomic_DNA"/>
</dbReference>
<comment type="caution">
    <text evidence="1">The sequence shown here is derived from an EMBL/GenBank/DDBJ whole genome shotgun (WGS) entry which is preliminary data.</text>
</comment>
<reference evidence="1 2" key="1">
    <citation type="submission" date="2019-12" db="EMBL/GenBank/DDBJ databases">
        <title>A genome sequence resource for the geographically widespread anthracnose pathogen Colletotrichum asianum.</title>
        <authorList>
            <person name="Meng Y."/>
        </authorList>
    </citation>
    <scope>NUCLEOTIDE SEQUENCE [LARGE SCALE GENOMIC DNA]</scope>
    <source>
        <strain evidence="1 2">ICMP 18580</strain>
    </source>
</reference>
<dbReference type="AlphaFoldDB" id="A0A8H3ZS74"/>